<evidence type="ECO:0000256" key="5">
    <source>
        <dbReference type="ARBA" id="ARBA00022771"/>
    </source>
</evidence>
<dbReference type="Gene3D" id="1.10.472.170">
    <property type="match status" value="1"/>
</dbReference>
<dbReference type="InterPro" id="IPR013763">
    <property type="entry name" value="Cyclin-like_dom"/>
</dbReference>
<protein>
    <recommendedName>
        <fullName evidence="2 9">Transcription initiation factor IIB</fullName>
        <shortName evidence="9">TFIIB</shortName>
    </recommendedName>
</protein>
<dbReference type="CDD" id="cd20549">
    <property type="entry name" value="CYCLIN_TFIIB_archaea_like_rpt1"/>
    <property type="match status" value="1"/>
</dbReference>
<keyword evidence="7 9" id="KW-0805">Transcription regulation</keyword>
<reference evidence="13 14" key="1">
    <citation type="journal article" date="2019" name="Int. J. Syst. Evol. Microbiol.">
        <title>The Global Catalogue of Microorganisms (GCM) 10K type strain sequencing project: providing services to taxonomists for standard genome sequencing and annotation.</title>
        <authorList>
            <consortium name="The Broad Institute Genomics Platform"/>
            <consortium name="The Broad Institute Genome Sequencing Center for Infectious Disease"/>
            <person name="Wu L."/>
            <person name="Ma J."/>
        </authorList>
    </citation>
    <scope>NUCLEOTIDE SEQUENCE [LARGE SCALE GENOMIC DNA]</scope>
    <source>
        <strain evidence="13 14">CGMCC 1.12553</strain>
    </source>
</reference>
<dbReference type="InterPro" id="IPR023484">
    <property type="entry name" value="TFIIB_arc"/>
</dbReference>
<keyword evidence="8 9" id="KW-0804">Transcription</keyword>
<feature type="repeat" description="1" evidence="9">
    <location>
        <begin position="134"/>
        <end position="217"/>
    </location>
</feature>
<dbReference type="SUPFAM" id="SSF47954">
    <property type="entry name" value="Cyclin-like"/>
    <property type="match status" value="2"/>
</dbReference>
<feature type="region of interest" description="Disordered" evidence="11">
    <location>
        <begin position="1"/>
        <end position="21"/>
    </location>
</feature>
<keyword evidence="5 10" id="KW-0863">Zinc-finger</keyword>
<dbReference type="InterPro" id="IPR023486">
    <property type="entry name" value="TFIIB_CS"/>
</dbReference>
<evidence type="ECO:0000256" key="2">
    <source>
        <dbReference type="ARBA" id="ARBA00013932"/>
    </source>
</evidence>
<dbReference type="FunFam" id="1.10.472.170:FF:000001">
    <property type="entry name" value="Transcription initiation factor IIB"/>
    <property type="match status" value="1"/>
</dbReference>
<keyword evidence="6 9" id="KW-0862">Zinc</keyword>
<dbReference type="PANTHER" id="PTHR11618">
    <property type="entry name" value="TRANSCRIPTION INITIATION FACTOR IIB-RELATED"/>
    <property type="match status" value="1"/>
</dbReference>
<evidence type="ECO:0000256" key="4">
    <source>
        <dbReference type="ARBA" id="ARBA00022737"/>
    </source>
</evidence>
<keyword evidence="14" id="KW-1185">Reference proteome</keyword>
<dbReference type="Pfam" id="PF00382">
    <property type="entry name" value="TFIIB"/>
    <property type="match status" value="2"/>
</dbReference>
<dbReference type="HAMAP" id="MF_00383">
    <property type="entry name" value="TF2B_arch"/>
    <property type="match status" value="1"/>
</dbReference>
<sequence>MTETFEDGRETTGERKRAGGTCPECGGLLTDDVVHGETACSDCGLVVAENAIDPGPEWRVFNPEEADSKTRVGAPTTAMWHDKGLSTTIDWQNRDSQGNPLSASQRRTLHRLRLWNQRFTAENAQDRNLRQALGEIDRMASALGLPNDVRETASVIYRQALKQDLLPGRSIEAVATASLYAAARQAGIPRSIVEMTGVSRVDEREFRRAYRYIVRELGLVVQLADPVQYVRRYASELGLSAEAENVACDLLANAQRLGFHSGKSPVTLAAAAVYAAAVVTNEDVTQTDVSSVADVSDVTIRTRYKELLAAADGGPGSGDD</sequence>
<evidence type="ECO:0000256" key="9">
    <source>
        <dbReference type="HAMAP-Rule" id="MF_00383"/>
    </source>
</evidence>
<dbReference type="InterPro" id="IPR000812">
    <property type="entry name" value="TFIIB"/>
</dbReference>
<dbReference type="SUPFAM" id="SSF57783">
    <property type="entry name" value="Zinc beta-ribbon"/>
    <property type="match status" value="1"/>
</dbReference>
<dbReference type="PRINTS" id="PR00685">
    <property type="entry name" value="TIFACTORIIB"/>
</dbReference>
<dbReference type="Pfam" id="PF08271">
    <property type="entry name" value="Zn_Ribbon_TF"/>
    <property type="match status" value="1"/>
</dbReference>
<evidence type="ECO:0000256" key="6">
    <source>
        <dbReference type="ARBA" id="ARBA00022833"/>
    </source>
</evidence>
<feature type="repeat" description="2" evidence="9">
    <location>
        <begin position="228"/>
        <end position="309"/>
    </location>
</feature>
<keyword evidence="4 9" id="KW-0677">Repeat</keyword>
<evidence type="ECO:0000313" key="14">
    <source>
        <dbReference type="Proteomes" id="UP001595921"/>
    </source>
</evidence>
<evidence type="ECO:0000256" key="1">
    <source>
        <dbReference type="ARBA" id="ARBA00010857"/>
    </source>
</evidence>
<evidence type="ECO:0000256" key="11">
    <source>
        <dbReference type="SAM" id="MobiDB-lite"/>
    </source>
</evidence>
<evidence type="ECO:0000256" key="3">
    <source>
        <dbReference type="ARBA" id="ARBA00022723"/>
    </source>
</evidence>
<organism evidence="13 14">
    <name type="scientific">Halobium salinum</name>
    <dbReference type="NCBI Taxonomy" id="1364940"/>
    <lineage>
        <taxon>Archaea</taxon>
        <taxon>Methanobacteriati</taxon>
        <taxon>Methanobacteriota</taxon>
        <taxon>Stenosarchaea group</taxon>
        <taxon>Halobacteria</taxon>
        <taxon>Halobacteriales</taxon>
        <taxon>Haloferacaceae</taxon>
        <taxon>Halobium</taxon>
    </lineage>
</organism>
<evidence type="ECO:0000256" key="8">
    <source>
        <dbReference type="ARBA" id="ARBA00023163"/>
    </source>
</evidence>
<comment type="function">
    <text evidence="9">Stabilizes TBP binding to an archaeal box-A promoter. Also responsible for recruiting RNA polymerase II to the pre-initiation complex (DNA-TBP-TFIIB).</text>
</comment>
<feature type="binding site" evidence="9">
    <location>
        <position position="40"/>
    </location>
    <ligand>
        <name>Zn(2+)</name>
        <dbReference type="ChEBI" id="CHEBI:29105"/>
    </ligand>
</feature>
<dbReference type="PANTHER" id="PTHR11618:SF13">
    <property type="entry name" value="TRANSCRIPTION INITIATION FACTOR IIB"/>
    <property type="match status" value="1"/>
</dbReference>
<evidence type="ECO:0000256" key="10">
    <source>
        <dbReference type="PROSITE-ProRule" id="PRU00469"/>
    </source>
</evidence>
<dbReference type="SMART" id="SM00385">
    <property type="entry name" value="CYCLIN"/>
    <property type="match status" value="2"/>
</dbReference>
<dbReference type="InterPro" id="IPR013137">
    <property type="entry name" value="Znf_TFIIB"/>
</dbReference>
<name>A0ABD5PB30_9EURY</name>
<comment type="caution">
    <text evidence="13">The sequence shown here is derived from an EMBL/GenBank/DDBJ whole genome shotgun (WGS) entry which is preliminary data.</text>
</comment>
<feature type="binding site" evidence="9">
    <location>
        <position position="25"/>
    </location>
    <ligand>
        <name>Zn(2+)</name>
        <dbReference type="ChEBI" id="CHEBI:29105"/>
    </ligand>
</feature>
<dbReference type="InterPro" id="IPR036915">
    <property type="entry name" value="Cyclin-like_sf"/>
</dbReference>
<dbReference type="InterPro" id="IPR013150">
    <property type="entry name" value="TFIIB_cyclin"/>
</dbReference>
<keyword evidence="3 9" id="KW-0479">Metal-binding</keyword>
<feature type="compositionally biased region" description="Basic and acidic residues" evidence="11">
    <location>
        <begin position="1"/>
        <end position="17"/>
    </location>
</feature>
<feature type="binding site" evidence="9">
    <location>
        <position position="43"/>
    </location>
    <ligand>
        <name>Zn(2+)</name>
        <dbReference type="ChEBI" id="CHEBI:29105"/>
    </ligand>
</feature>
<dbReference type="GO" id="GO:0003700">
    <property type="term" value="F:DNA-binding transcription factor activity"/>
    <property type="evidence" value="ECO:0007669"/>
    <property type="project" value="UniProtKB-UniRule"/>
</dbReference>
<dbReference type="GO" id="GO:0008270">
    <property type="term" value="F:zinc ion binding"/>
    <property type="evidence" value="ECO:0007669"/>
    <property type="project" value="UniProtKB-UniRule"/>
</dbReference>
<proteinExistence type="inferred from homology"/>
<dbReference type="Gene3D" id="1.10.472.10">
    <property type="entry name" value="Cyclin-like"/>
    <property type="match status" value="1"/>
</dbReference>
<gene>
    <name evidence="9" type="primary">tfb</name>
    <name evidence="13" type="ORF">ACFO0N_08015</name>
</gene>
<feature type="binding site" evidence="9">
    <location>
        <position position="22"/>
    </location>
    <ligand>
        <name>Zn(2+)</name>
        <dbReference type="ChEBI" id="CHEBI:29105"/>
    </ligand>
</feature>
<dbReference type="PROSITE" id="PS51134">
    <property type="entry name" value="ZF_TFIIB"/>
    <property type="match status" value="1"/>
</dbReference>
<dbReference type="EMBL" id="JBHSDS010000005">
    <property type="protein sequence ID" value="MFC4357893.1"/>
    <property type="molecule type" value="Genomic_DNA"/>
</dbReference>
<accession>A0ABD5PB30</accession>
<feature type="domain" description="TFIIB-type" evidence="12">
    <location>
        <begin position="14"/>
        <end position="48"/>
    </location>
</feature>
<dbReference type="GO" id="GO:0006352">
    <property type="term" value="P:DNA-templated transcription initiation"/>
    <property type="evidence" value="ECO:0007669"/>
    <property type="project" value="UniProtKB-UniRule"/>
</dbReference>
<evidence type="ECO:0000259" key="12">
    <source>
        <dbReference type="PROSITE" id="PS51134"/>
    </source>
</evidence>
<evidence type="ECO:0000256" key="7">
    <source>
        <dbReference type="ARBA" id="ARBA00023015"/>
    </source>
</evidence>
<dbReference type="AlphaFoldDB" id="A0ABD5PB30"/>
<comment type="similarity">
    <text evidence="1 9">Belongs to the TFIIB family.</text>
</comment>
<dbReference type="RefSeq" id="WP_267624623.1">
    <property type="nucleotide sequence ID" value="NZ_JAODIW010000009.1"/>
</dbReference>
<dbReference type="PROSITE" id="PS00782">
    <property type="entry name" value="TFIIB"/>
    <property type="match status" value="2"/>
</dbReference>
<dbReference type="Proteomes" id="UP001595921">
    <property type="component" value="Unassembled WGS sequence"/>
</dbReference>
<evidence type="ECO:0000313" key="13">
    <source>
        <dbReference type="EMBL" id="MFC4357893.1"/>
    </source>
</evidence>